<protein>
    <submittedName>
        <fullName evidence="2">Uncharacterized protein</fullName>
    </submittedName>
</protein>
<accession>A0A4Y2E5T2</accession>
<keyword evidence="3" id="KW-1185">Reference proteome</keyword>
<dbReference type="EMBL" id="BGPR01000497">
    <property type="protein sequence ID" value="GBM23388.1"/>
    <property type="molecule type" value="Genomic_DNA"/>
</dbReference>
<sequence>MLHLRLYVFIEFEDEYGYVVEEMYWEETIDEAKKRRKRSHNNNSDSEQAEKSRKRSHNSNLNSRFSAAAGGLGAGLDHHDMLIPAHHEMLIPAYLLFGGFGHHGYSEMGHYGMGHGIGVGGAAGGGAVAAAGAAGGGTGFGGESKDFQCFLEVTKSLLYRKITAHIIYL</sequence>
<evidence type="ECO:0000313" key="2">
    <source>
        <dbReference type="EMBL" id="GBM23388.1"/>
    </source>
</evidence>
<comment type="caution">
    <text evidence="2">The sequence shown here is derived from an EMBL/GenBank/DDBJ whole genome shotgun (WGS) entry which is preliminary data.</text>
</comment>
<name>A0A4Y2E5T2_ARAVE</name>
<gene>
    <name evidence="2" type="ORF">AVEN_138636_1</name>
</gene>
<evidence type="ECO:0000313" key="3">
    <source>
        <dbReference type="Proteomes" id="UP000499080"/>
    </source>
</evidence>
<organism evidence="2 3">
    <name type="scientific">Araneus ventricosus</name>
    <name type="common">Orbweaver spider</name>
    <name type="synonym">Epeira ventricosa</name>
    <dbReference type="NCBI Taxonomy" id="182803"/>
    <lineage>
        <taxon>Eukaryota</taxon>
        <taxon>Metazoa</taxon>
        <taxon>Ecdysozoa</taxon>
        <taxon>Arthropoda</taxon>
        <taxon>Chelicerata</taxon>
        <taxon>Arachnida</taxon>
        <taxon>Araneae</taxon>
        <taxon>Araneomorphae</taxon>
        <taxon>Entelegynae</taxon>
        <taxon>Araneoidea</taxon>
        <taxon>Araneidae</taxon>
        <taxon>Araneus</taxon>
    </lineage>
</organism>
<feature type="region of interest" description="Disordered" evidence="1">
    <location>
        <begin position="32"/>
        <end position="61"/>
    </location>
</feature>
<dbReference type="Proteomes" id="UP000499080">
    <property type="component" value="Unassembled WGS sequence"/>
</dbReference>
<evidence type="ECO:0000256" key="1">
    <source>
        <dbReference type="SAM" id="MobiDB-lite"/>
    </source>
</evidence>
<reference evidence="2 3" key="1">
    <citation type="journal article" date="2019" name="Sci. Rep.">
        <title>Orb-weaving spider Araneus ventricosus genome elucidates the spidroin gene catalogue.</title>
        <authorList>
            <person name="Kono N."/>
            <person name="Nakamura H."/>
            <person name="Ohtoshi R."/>
            <person name="Moran D.A.P."/>
            <person name="Shinohara A."/>
            <person name="Yoshida Y."/>
            <person name="Fujiwara M."/>
            <person name="Mori M."/>
            <person name="Tomita M."/>
            <person name="Arakawa K."/>
        </authorList>
    </citation>
    <scope>NUCLEOTIDE SEQUENCE [LARGE SCALE GENOMIC DNA]</scope>
</reference>
<proteinExistence type="predicted"/>
<dbReference type="AlphaFoldDB" id="A0A4Y2E5T2"/>